<reference evidence="9" key="1">
    <citation type="journal article" date="2014" name="PLoS ONE">
        <title>Transcriptome-Based Identification of ABC Transporters in the Western Tarnished Plant Bug Lygus hesperus.</title>
        <authorList>
            <person name="Hull J.J."/>
            <person name="Chaney K."/>
            <person name="Geib S.M."/>
            <person name="Fabrick J.A."/>
            <person name="Brent C.S."/>
            <person name="Walsh D."/>
            <person name="Lavine L.C."/>
        </authorList>
    </citation>
    <scope>NUCLEOTIDE SEQUENCE</scope>
</reference>
<evidence type="ECO:0000256" key="7">
    <source>
        <dbReference type="ARBA" id="ARBA00047092"/>
    </source>
</evidence>
<evidence type="ECO:0000313" key="11">
    <source>
        <dbReference type="EMBL" id="JAQ09734.1"/>
    </source>
</evidence>
<dbReference type="AlphaFoldDB" id="A0A0A9X6L4"/>
<dbReference type="PANTHER" id="PTHR16023">
    <property type="entry name" value="TAX1 BINDING PROTEIN-RELATED"/>
    <property type="match status" value="1"/>
</dbReference>
<comment type="subcellular location">
    <subcellularLocation>
        <location evidence="1">Endomembrane system</location>
    </subcellularLocation>
</comment>
<dbReference type="InterPro" id="IPR026825">
    <property type="entry name" value="Vac14"/>
</dbReference>
<dbReference type="PANTHER" id="PTHR16023:SF0">
    <property type="entry name" value="PROTEIN VAC14 HOMOLOG"/>
    <property type="match status" value="1"/>
</dbReference>
<dbReference type="GO" id="GO:0006661">
    <property type="term" value="P:phosphatidylinositol biosynthetic process"/>
    <property type="evidence" value="ECO:0007669"/>
    <property type="project" value="InterPro"/>
</dbReference>
<evidence type="ECO:0000256" key="3">
    <source>
        <dbReference type="ARBA" id="ARBA00013840"/>
    </source>
</evidence>
<dbReference type="GO" id="GO:0070772">
    <property type="term" value="C:PAS complex"/>
    <property type="evidence" value="ECO:0007669"/>
    <property type="project" value="InterPro"/>
</dbReference>
<reference evidence="9" key="2">
    <citation type="submission" date="2014-07" db="EMBL/GenBank/DDBJ databases">
        <authorList>
            <person name="Hull J."/>
        </authorList>
    </citation>
    <scope>NUCLEOTIDE SEQUENCE</scope>
</reference>
<dbReference type="Pfam" id="PF11916">
    <property type="entry name" value="Vac14_Fig4_bd"/>
    <property type="match status" value="1"/>
</dbReference>
<evidence type="ECO:0000256" key="1">
    <source>
        <dbReference type="ARBA" id="ARBA00004308"/>
    </source>
</evidence>
<dbReference type="InterPro" id="IPR011989">
    <property type="entry name" value="ARM-like"/>
</dbReference>
<dbReference type="Gene3D" id="1.25.10.10">
    <property type="entry name" value="Leucine-rich Repeat Variant"/>
    <property type="match status" value="2"/>
</dbReference>
<name>A0A0A9X6L4_LYGHE</name>
<dbReference type="EMBL" id="GBRD01016792">
    <property type="protein sequence ID" value="JAG49035.1"/>
    <property type="molecule type" value="Transcribed_RNA"/>
</dbReference>
<evidence type="ECO:0000256" key="6">
    <source>
        <dbReference type="ARBA" id="ARBA00045654"/>
    </source>
</evidence>
<organism evidence="9">
    <name type="scientific">Lygus hesperus</name>
    <name type="common">Western plant bug</name>
    <dbReference type="NCBI Taxonomy" id="30085"/>
    <lineage>
        <taxon>Eukaryota</taxon>
        <taxon>Metazoa</taxon>
        <taxon>Ecdysozoa</taxon>
        <taxon>Arthropoda</taxon>
        <taxon>Hexapoda</taxon>
        <taxon>Insecta</taxon>
        <taxon>Pterygota</taxon>
        <taxon>Neoptera</taxon>
        <taxon>Paraneoptera</taxon>
        <taxon>Hemiptera</taxon>
        <taxon>Heteroptera</taxon>
        <taxon>Panheteroptera</taxon>
        <taxon>Cimicomorpha</taxon>
        <taxon>Miridae</taxon>
        <taxon>Mirini</taxon>
        <taxon>Lygus</taxon>
    </lineage>
</organism>
<evidence type="ECO:0000313" key="12">
    <source>
        <dbReference type="EMBL" id="JAQ10230.1"/>
    </source>
</evidence>
<dbReference type="InterPro" id="IPR016024">
    <property type="entry name" value="ARM-type_fold"/>
</dbReference>
<feature type="domain" description="Vacuolar protein 14 C-terminal Fig4-binding" evidence="8">
    <location>
        <begin position="460"/>
        <end position="635"/>
    </location>
</feature>
<evidence type="ECO:0000256" key="2">
    <source>
        <dbReference type="ARBA" id="ARBA00010225"/>
    </source>
</evidence>
<protein>
    <recommendedName>
        <fullName evidence="3">Protein VAC14 homolog</fullName>
    </recommendedName>
</protein>
<evidence type="ECO:0000313" key="9">
    <source>
        <dbReference type="EMBL" id="JAG12720.1"/>
    </source>
</evidence>
<comment type="subunit">
    <text evidence="7">Forms pentamers. Component of the PI(3,5)P2 regulatory complex/PAS complex, at least composed of PIKFYVE, FIG4 and VAC14. VAC14 nucleates the assembly of the complex and serves as a scaffold by pentamerizing into a star-shaped structure, which can bind a single copy each of PIKFYVE and FIG4 and coordinates their activities. Interacts with NOS1.</text>
</comment>
<keyword evidence="5" id="KW-0472">Membrane</keyword>
<reference evidence="11" key="4">
    <citation type="journal article" date="2016" name="Gigascience">
        <title>De novo construction of an expanded transcriptome assembly for the western tarnished plant bug, Lygus hesperus.</title>
        <authorList>
            <person name="Tassone E.E."/>
            <person name="Geib S.M."/>
            <person name="Hall B."/>
            <person name="Fabrick J.A."/>
            <person name="Brent C.S."/>
            <person name="Hull J.J."/>
        </authorList>
    </citation>
    <scope>NUCLEOTIDE SEQUENCE</scope>
</reference>
<comment type="similarity">
    <text evidence="2">Belongs to the VAC14 family.</text>
</comment>
<keyword evidence="4" id="KW-0677">Repeat</keyword>
<dbReference type="SUPFAM" id="SSF48371">
    <property type="entry name" value="ARM repeat"/>
    <property type="match status" value="1"/>
</dbReference>
<evidence type="ECO:0000313" key="10">
    <source>
        <dbReference type="EMBL" id="JAG49035.1"/>
    </source>
</evidence>
<dbReference type="EMBL" id="GDHC01008399">
    <property type="protein sequence ID" value="JAQ10230.1"/>
    <property type="molecule type" value="Transcribed_RNA"/>
</dbReference>
<evidence type="ECO:0000256" key="4">
    <source>
        <dbReference type="ARBA" id="ARBA00022737"/>
    </source>
</evidence>
<evidence type="ECO:0000256" key="5">
    <source>
        <dbReference type="ARBA" id="ARBA00023136"/>
    </source>
</evidence>
<gene>
    <name evidence="12" type="primary">Vac14_2</name>
    <name evidence="11" type="synonym">Vac14_1</name>
    <name evidence="9" type="ORF">CM83_78466</name>
    <name evidence="11" type="ORF">g.34017</name>
    <name evidence="12" type="ORF">g.34020</name>
</gene>
<sequence length="677" mass="77409">MADRDHAPLSIACVRALTDKQYDKRKAAASEIEKMVKEFAAMNNTVQIRKLLRVLGTEFTMSQNPNFKKGGLMGLAAVAIALGKDSAEYAEHLIRPILTNFSDNETKIRYFACEALYNVVKVTRGAVLPYFSEIFSGLSRLAADHDQGVKNASEHLDKLLKDIVTENATFDLVGFMPLLRERLYSKNTFARQYIISWVTVLDAVPDIQLILFLPELLDGLFDLLNDPNSRNLCGHVLSEFLRSINKDPSKVQFTQMINILINHSQSPDETLQMTALSWIKDFIHLSNKQMLPYASGILSAILPCFAYESEAKRGIKDVAKAVNANLMELINPKLDDEGQSDETHQRKSECDLDLSSVLDVLKKQLANTSMNTKVASLTWLYHLHNSIPKRMLMQVDDLFPTLLHVLTDHSDEVVQHGLNVLAQIISPESEAGRVPVPDSPQHPFFENFLHSLIGLFREDRQLLEERGSFIIRQLCILLSAEDVYKSAAEIMRSEHDLKFARVMVDTLNTILLTSSELFQLRNVLKNEENEKLFQCLYETWCHNPVATISLCLLTQNYEHTCDLIMILANYEISVEFLAEVDRLIQLIESPIFIYLRLELLQVPHNYYLIRSMYGLLMLLPQSETFHLLRHRLECIPKLHFFHESRNRVDGKESGNKYNLEFDSLRGHFTTTQDKHKL</sequence>
<reference evidence="10" key="3">
    <citation type="submission" date="2014-09" db="EMBL/GenBank/DDBJ databases">
        <authorList>
            <person name="Magalhaes I.L.F."/>
            <person name="Oliveira U."/>
            <person name="Santos F.R."/>
            <person name="Vidigal T.H.D.A."/>
            <person name="Brescovit A.D."/>
            <person name="Santos A.J."/>
        </authorList>
    </citation>
    <scope>NUCLEOTIDE SEQUENCE</scope>
</reference>
<dbReference type="InterPro" id="IPR021841">
    <property type="entry name" value="VAC14_Fig4p-bd"/>
</dbReference>
<dbReference type="Pfam" id="PF12755">
    <property type="entry name" value="Vac14_Fab1_bd"/>
    <property type="match status" value="1"/>
</dbReference>
<dbReference type="EMBL" id="GBHO01030884">
    <property type="protein sequence ID" value="JAG12720.1"/>
    <property type="molecule type" value="Transcribed_RNA"/>
</dbReference>
<comment type="function">
    <text evidence="6">Scaffold protein component of the PI(3,5)P2 regulatory complex which regulates both the synthesis and turnover of phosphatidylinositol 3,5-bisphosphate (PtdIns(3,5)P2). Pentamerizes into a star-shaped structure and nucleates the assembly of the complex. The pentamer binds a single copy each of PIKFYVE and FIG4 and coordinates both PIKfyve kinase activity and FIG4 phosphatase activity, being required to maintain normal levels of phosphatidylinositol 3-phosphate (PtdIns(3)P) and phosphatidylinositol 5-phosphate (PtdIns(5)P). Plays a role in the biogenesis of endosome carrier vesicles (ECV) / multivesicular bodies (MVB) transport intermediates from early endosomes.</text>
</comment>
<accession>A0A0A9X6L4</accession>
<evidence type="ECO:0000259" key="8">
    <source>
        <dbReference type="Pfam" id="PF11916"/>
    </source>
</evidence>
<dbReference type="GO" id="GO:0010008">
    <property type="term" value="C:endosome membrane"/>
    <property type="evidence" value="ECO:0007669"/>
    <property type="project" value="TreeGrafter"/>
</dbReference>
<dbReference type="EMBL" id="GDHC01008895">
    <property type="protein sequence ID" value="JAQ09734.1"/>
    <property type="molecule type" value="Transcribed_RNA"/>
</dbReference>
<proteinExistence type="inferred from homology"/>